<name>A0A914EI02_9BILA</name>
<dbReference type="AlphaFoldDB" id="A0A914EI02"/>
<reference evidence="2" key="1">
    <citation type="submission" date="2022-11" db="UniProtKB">
        <authorList>
            <consortium name="WormBaseParasite"/>
        </authorList>
    </citation>
    <scope>IDENTIFICATION</scope>
</reference>
<dbReference type="Proteomes" id="UP000887540">
    <property type="component" value="Unplaced"/>
</dbReference>
<evidence type="ECO:0000313" key="2">
    <source>
        <dbReference type="WBParaSite" id="ACRNAN_scaffold843.g14159.t1"/>
    </source>
</evidence>
<dbReference type="WBParaSite" id="ACRNAN_scaffold843.g14159.t1">
    <property type="protein sequence ID" value="ACRNAN_scaffold843.g14159.t1"/>
    <property type="gene ID" value="ACRNAN_scaffold843.g14159"/>
</dbReference>
<protein>
    <submittedName>
        <fullName evidence="2">Uncharacterized protein</fullName>
    </submittedName>
</protein>
<evidence type="ECO:0000313" key="1">
    <source>
        <dbReference type="Proteomes" id="UP000887540"/>
    </source>
</evidence>
<accession>A0A914EI02</accession>
<organism evidence="1 2">
    <name type="scientific">Acrobeloides nanus</name>
    <dbReference type="NCBI Taxonomy" id="290746"/>
    <lineage>
        <taxon>Eukaryota</taxon>
        <taxon>Metazoa</taxon>
        <taxon>Ecdysozoa</taxon>
        <taxon>Nematoda</taxon>
        <taxon>Chromadorea</taxon>
        <taxon>Rhabditida</taxon>
        <taxon>Tylenchina</taxon>
        <taxon>Cephalobomorpha</taxon>
        <taxon>Cephaloboidea</taxon>
        <taxon>Cephalobidae</taxon>
        <taxon>Acrobeloides</taxon>
    </lineage>
</organism>
<sequence>MEDIVNRSRDRPSSSFLEDGFLFELAAEKVFENVGRPQTFEFDPLPLLQDRRRDEIIIYEKETVAIINREV</sequence>
<keyword evidence="1" id="KW-1185">Reference proteome</keyword>
<proteinExistence type="predicted"/>